<dbReference type="GO" id="GO:0007165">
    <property type="term" value="P:signal transduction"/>
    <property type="evidence" value="ECO:0007669"/>
    <property type="project" value="TreeGrafter"/>
</dbReference>
<dbReference type="InterPro" id="IPR001849">
    <property type="entry name" value="PH_domain"/>
</dbReference>
<sequence>MQKMAKNPQEVVFEGWLTKSPPTKRIWRARWRRRWFLLTHSGELPGQYILTYYTDRNCRKLKGVINLDHCEQVDLGLKLDERKLKFDHVFDIKTPTRTYYLAADTENEMRSWVTCICKVCGLKSTSEEDAQIPMPCPDVEITEEPNESRRVTLMNNFNETPPISPVSTSPYIPISECITGKSPIFDPKDFKTLLQYNMKNAFIKSETIHHTNDSYELPSRNYLNCLNVQEDPRFYDCPRKLAPHAPKNDIDNEKNHSPLQSPTDSDSVFNDEDWTHNTSSDLNTSKHTGRSEGSSDEGENLIVTKKFTKTNSGAPPPRPPKPAHKASLPCYLNLTSTKTERKGEPEPDSSKPAEPQQPPKVLTDDMYDFPRSHHIESEATLKRRHCYNNAAPVPCPDGTIFRYDISPKPGTSTTVFRYDLEESQEEPPSPAHSHSSSAPAYSNLPSPSLSATQLMPPPMVNRELKPRRKLSDSHSISSNPEPPSPRNAPSVDRKLKPPTTPLQEAHQRKHFNTEEDHRKIRAAPSPVPPNLGRSHDSLLTQTEEQVYHHLAGKMQYLDLDLDGSTASFSSHSTKTPPVKHQEDTVYKKVDFMKTQAFNITRNILEKERQEPLTFVKK</sequence>
<feature type="compositionally biased region" description="Low complexity" evidence="1">
    <location>
        <begin position="431"/>
        <end position="440"/>
    </location>
</feature>
<proteinExistence type="predicted"/>
<dbReference type="PROSITE" id="PS50003">
    <property type="entry name" value="PH_DOMAIN"/>
    <property type="match status" value="1"/>
</dbReference>
<dbReference type="PANTHER" id="PTHR45960:SF2">
    <property type="entry name" value="PROTEIN DAUGHTER OF SEVENLESS"/>
    <property type="match status" value="1"/>
</dbReference>
<dbReference type="SMART" id="SM00233">
    <property type="entry name" value="PH"/>
    <property type="match status" value="1"/>
</dbReference>
<evidence type="ECO:0000313" key="3">
    <source>
        <dbReference type="EMBL" id="CAH1110965.1"/>
    </source>
</evidence>
<dbReference type="GO" id="GO:0005737">
    <property type="term" value="C:cytoplasm"/>
    <property type="evidence" value="ECO:0007669"/>
    <property type="project" value="TreeGrafter"/>
</dbReference>
<dbReference type="EMBL" id="OV651817">
    <property type="protein sequence ID" value="CAH1110965.1"/>
    <property type="molecule type" value="Genomic_DNA"/>
</dbReference>
<organism evidence="3 4">
    <name type="scientific">Psylliodes chrysocephalus</name>
    <dbReference type="NCBI Taxonomy" id="3402493"/>
    <lineage>
        <taxon>Eukaryota</taxon>
        <taxon>Metazoa</taxon>
        <taxon>Ecdysozoa</taxon>
        <taxon>Arthropoda</taxon>
        <taxon>Hexapoda</taxon>
        <taxon>Insecta</taxon>
        <taxon>Pterygota</taxon>
        <taxon>Neoptera</taxon>
        <taxon>Endopterygota</taxon>
        <taxon>Coleoptera</taxon>
        <taxon>Polyphaga</taxon>
        <taxon>Cucujiformia</taxon>
        <taxon>Chrysomeloidea</taxon>
        <taxon>Chrysomelidae</taxon>
        <taxon>Galerucinae</taxon>
        <taxon>Alticini</taxon>
        <taxon>Psylliodes</taxon>
    </lineage>
</organism>
<evidence type="ECO:0000256" key="1">
    <source>
        <dbReference type="SAM" id="MobiDB-lite"/>
    </source>
</evidence>
<keyword evidence="4" id="KW-1185">Reference proteome</keyword>
<feature type="compositionally biased region" description="Basic and acidic residues" evidence="1">
    <location>
        <begin position="338"/>
        <end position="351"/>
    </location>
</feature>
<dbReference type="InterPro" id="IPR046355">
    <property type="entry name" value="Gab1-4-like"/>
</dbReference>
<accession>A0A9P0D450</accession>
<feature type="domain" description="PH" evidence="2">
    <location>
        <begin position="10"/>
        <end position="121"/>
    </location>
</feature>
<evidence type="ECO:0000313" key="4">
    <source>
        <dbReference type="Proteomes" id="UP001153636"/>
    </source>
</evidence>
<dbReference type="Pfam" id="PF00169">
    <property type="entry name" value="PH"/>
    <property type="match status" value="1"/>
</dbReference>
<feature type="region of interest" description="Disordered" evidence="1">
    <location>
        <begin position="237"/>
        <end position="531"/>
    </location>
</feature>
<reference evidence="3" key="1">
    <citation type="submission" date="2022-01" db="EMBL/GenBank/DDBJ databases">
        <authorList>
            <person name="King R."/>
        </authorList>
    </citation>
    <scope>NUCLEOTIDE SEQUENCE</scope>
</reference>
<feature type="compositionally biased region" description="Polar residues" evidence="1">
    <location>
        <begin position="443"/>
        <end position="453"/>
    </location>
</feature>
<dbReference type="Proteomes" id="UP001153636">
    <property type="component" value="Chromosome 5"/>
</dbReference>
<feature type="compositionally biased region" description="Basic and acidic residues" evidence="1">
    <location>
        <begin position="368"/>
        <end position="381"/>
    </location>
</feature>
<feature type="compositionally biased region" description="Polar residues" evidence="1">
    <location>
        <begin position="276"/>
        <end position="286"/>
    </location>
</feature>
<dbReference type="SUPFAM" id="SSF50729">
    <property type="entry name" value="PH domain-like"/>
    <property type="match status" value="1"/>
</dbReference>
<protein>
    <recommendedName>
        <fullName evidence="2">PH domain-containing protein</fullName>
    </recommendedName>
</protein>
<dbReference type="InterPro" id="IPR011993">
    <property type="entry name" value="PH-like_dom_sf"/>
</dbReference>
<dbReference type="PANTHER" id="PTHR45960">
    <property type="entry name" value="GRB2-ASSOCIATED-BINDING PROTEIN"/>
    <property type="match status" value="1"/>
</dbReference>
<gene>
    <name evidence="3" type="ORF">PSYICH_LOCUS11567</name>
</gene>
<dbReference type="GO" id="GO:0035591">
    <property type="term" value="F:signaling adaptor activity"/>
    <property type="evidence" value="ECO:0007669"/>
    <property type="project" value="TreeGrafter"/>
</dbReference>
<feature type="compositionally biased region" description="Polar residues" evidence="1">
    <location>
        <begin position="257"/>
        <end position="268"/>
    </location>
</feature>
<evidence type="ECO:0000259" key="2">
    <source>
        <dbReference type="PROSITE" id="PS50003"/>
    </source>
</evidence>
<dbReference type="OrthoDB" id="67516at2759"/>
<dbReference type="Gene3D" id="2.30.29.30">
    <property type="entry name" value="Pleckstrin-homology domain (PH domain)/Phosphotyrosine-binding domain (PTB)"/>
    <property type="match status" value="1"/>
</dbReference>
<dbReference type="AlphaFoldDB" id="A0A9P0D450"/>
<feature type="compositionally biased region" description="Basic and acidic residues" evidence="1">
    <location>
        <begin position="246"/>
        <end position="256"/>
    </location>
</feature>
<name>A0A9P0D450_9CUCU</name>